<dbReference type="Pfam" id="PF13472">
    <property type="entry name" value="Lipase_GDSL_2"/>
    <property type="match status" value="1"/>
</dbReference>
<keyword evidence="2" id="KW-0378">Hydrolase</keyword>
<dbReference type="OrthoDB" id="9804395at2"/>
<proteinExistence type="predicted"/>
<organism evidence="2 3">
    <name type="scientific">Piscinibacter terrae</name>
    <dbReference type="NCBI Taxonomy" id="2496871"/>
    <lineage>
        <taxon>Bacteria</taxon>
        <taxon>Pseudomonadati</taxon>
        <taxon>Pseudomonadota</taxon>
        <taxon>Betaproteobacteria</taxon>
        <taxon>Burkholderiales</taxon>
        <taxon>Sphaerotilaceae</taxon>
        <taxon>Piscinibacter</taxon>
    </lineage>
</organism>
<keyword evidence="3" id="KW-1185">Reference proteome</keyword>
<evidence type="ECO:0000313" key="2">
    <source>
        <dbReference type="EMBL" id="RQP21366.1"/>
    </source>
</evidence>
<gene>
    <name evidence="2" type="ORF">DZC73_28160</name>
</gene>
<feature type="domain" description="SGNH hydrolase-type esterase" evidence="1">
    <location>
        <begin position="49"/>
        <end position="220"/>
    </location>
</feature>
<dbReference type="AlphaFoldDB" id="A0A3N7HK62"/>
<accession>A0A3N7HK62</accession>
<dbReference type="GO" id="GO:0016788">
    <property type="term" value="F:hydrolase activity, acting on ester bonds"/>
    <property type="evidence" value="ECO:0007669"/>
    <property type="project" value="UniProtKB-ARBA"/>
</dbReference>
<dbReference type="SUPFAM" id="SSF52266">
    <property type="entry name" value="SGNH hydrolase"/>
    <property type="match status" value="1"/>
</dbReference>
<dbReference type="Proteomes" id="UP000267464">
    <property type="component" value="Unassembled WGS sequence"/>
</dbReference>
<evidence type="ECO:0000259" key="1">
    <source>
        <dbReference type="Pfam" id="PF13472"/>
    </source>
</evidence>
<dbReference type="CDD" id="cd01836">
    <property type="entry name" value="FeeA_FeeB_like"/>
    <property type="match status" value="1"/>
</dbReference>
<dbReference type="RefSeq" id="WP_124543737.1">
    <property type="nucleotide sequence ID" value="NZ_QUSW01000011.1"/>
</dbReference>
<dbReference type="InterPro" id="IPR013830">
    <property type="entry name" value="SGNH_hydro"/>
</dbReference>
<sequence length="238" mass="25563">MSLVAKLLLSPLLIVQAVMTRRRAPTLPEAAGERRGVFGQGPVLRVLIVGDSSGAGVGVDTQDIALAGHLTRTLAEAASAEVHWHLVAKSGITSAQALDLVRQEKPGPADVAVVVLGVNDVIDQVPSHRAVQHREALADWLLAHTGVKHVAFAPLPPVHQFPLLPQPLRWIMGSDARRHDQAMARWAATRRDVAHVPIELRLDAGCMASDGFHPGEPVYRTCGEALARHIATTRLETT</sequence>
<reference evidence="2 3" key="2">
    <citation type="submission" date="2018-12" db="EMBL/GenBank/DDBJ databases">
        <title>Rhizobacter gummiphilus sp. nov., a rubber-degrading bacterium isolated from the soil of a botanical garden in Japan.</title>
        <authorList>
            <person name="Shunsuke S.S."/>
        </authorList>
    </citation>
    <scope>NUCLEOTIDE SEQUENCE [LARGE SCALE GENOMIC DNA]</scope>
    <source>
        <strain evidence="2 3">S-16</strain>
    </source>
</reference>
<protein>
    <submittedName>
        <fullName evidence="2">SGNH/GDSL hydrolase family protein</fullName>
    </submittedName>
</protein>
<dbReference type="Gene3D" id="3.40.50.1110">
    <property type="entry name" value="SGNH hydrolase"/>
    <property type="match status" value="1"/>
</dbReference>
<dbReference type="EMBL" id="QUSW01000011">
    <property type="protein sequence ID" value="RQP21366.1"/>
    <property type="molecule type" value="Genomic_DNA"/>
</dbReference>
<dbReference type="InterPro" id="IPR036514">
    <property type="entry name" value="SGNH_hydro_sf"/>
</dbReference>
<name>A0A3N7HK62_9BURK</name>
<reference evidence="2 3" key="1">
    <citation type="submission" date="2018-08" db="EMBL/GenBank/DDBJ databases">
        <authorList>
            <person name="Khan S.A."/>
            <person name="Jeon C.O."/>
            <person name="Chun B.H."/>
            <person name="Jeong S.E."/>
        </authorList>
    </citation>
    <scope>NUCLEOTIDE SEQUENCE [LARGE SCALE GENOMIC DNA]</scope>
    <source>
        <strain evidence="2 3">S-16</strain>
    </source>
</reference>
<comment type="caution">
    <text evidence="2">The sequence shown here is derived from an EMBL/GenBank/DDBJ whole genome shotgun (WGS) entry which is preliminary data.</text>
</comment>
<evidence type="ECO:0000313" key="3">
    <source>
        <dbReference type="Proteomes" id="UP000267464"/>
    </source>
</evidence>